<dbReference type="Gene3D" id="3.90.1010.20">
    <property type="match status" value="1"/>
</dbReference>
<feature type="domain" description="FMN-binding" evidence="3">
    <location>
        <begin position="76"/>
        <end position="167"/>
    </location>
</feature>
<dbReference type="OrthoDB" id="1937675at2"/>
<protein>
    <recommendedName>
        <fullName evidence="3">FMN-binding domain-containing protein</fullName>
    </recommendedName>
</protein>
<gene>
    <name evidence="4" type="ORF">CBF36_10035</name>
</gene>
<feature type="compositionally biased region" description="Low complexity" evidence="1">
    <location>
        <begin position="32"/>
        <end position="48"/>
    </location>
</feature>
<reference evidence="4 5" key="1">
    <citation type="submission" date="2017-05" db="EMBL/GenBank/DDBJ databases">
        <title>Vagococcus spp. assemblies.</title>
        <authorList>
            <person name="Gulvik C.A."/>
        </authorList>
    </citation>
    <scope>NUCLEOTIDE SEQUENCE [LARGE SCALE GENOMIC DNA]</scope>
    <source>
        <strain evidence="4 5">SS1994</strain>
    </source>
</reference>
<feature type="region of interest" description="Disordered" evidence="1">
    <location>
        <begin position="27"/>
        <end position="61"/>
    </location>
</feature>
<dbReference type="GO" id="GO:0010181">
    <property type="term" value="F:FMN binding"/>
    <property type="evidence" value="ECO:0007669"/>
    <property type="project" value="InterPro"/>
</dbReference>
<feature type="signal peptide" evidence="2">
    <location>
        <begin position="1"/>
        <end position="21"/>
    </location>
</feature>
<accession>A0A429ZCJ2</accession>
<organism evidence="4 5">
    <name type="scientific">Vagococcus bubulae</name>
    <dbReference type="NCBI Taxonomy" id="1977868"/>
    <lineage>
        <taxon>Bacteria</taxon>
        <taxon>Bacillati</taxon>
        <taxon>Bacillota</taxon>
        <taxon>Bacilli</taxon>
        <taxon>Lactobacillales</taxon>
        <taxon>Enterococcaceae</taxon>
        <taxon>Vagococcus</taxon>
    </lineage>
</organism>
<dbReference type="RefSeq" id="WP_125958298.1">
    <property type="nucleotide sequence ID" value="NZ_NGJT01000023.1"/>
</dbReference>
<dbReference type="Pfam" id="PF04205">
    <property type="entry name" value="FMN_bind"/>
    <property type="match status" value="1"/>
</dbReference>
<comment type="caution">
    <text evidence="4">The sequence shown here is derived from an EMBL/GenBank/DDBJ whole genome shotgun (WGS) entry which is preliminary data.</text>
</comment>
<dbReference type="PROSITE" id="PS51257">
    <property type="entry name" value="PROKAR_LIPOPROTEIN"/>
    <property type="match status" value="1"/>
</dbReference>
<evidence type="ECO:0000256" key="2">
    <source>
        <dbReference type="SAM" id="SignalP"/>
    </source>
</evidence>
<proteinExistence type="predicted"/>
<dbReference type="AlphaFoldDB" id="A0A429ZCJ2"/>
<evidence type="ECO:0000256" key="1">
    <source>
        <dbReference type="SAM" id="MobiDB-lite"/>
    </source>
</evidence>
<evidence type="ECO:0000313" key="5">
    <source>
        <dbReference type="Proteomes" id="UP000288490"/>
    </source>
</evidence>
<name>A0A429ZCJ2_9ENTE</name>
<dbReference type="SMART" id="SM00900">
    <property type="entry name" value="FMN_bind"/>
    <property type="match status" value="1"/>
</dbReference>
<keyword evidence="5" id="KW-1185">Reference proteome</keyword>
<evidence type="ECO:0000313" key="4">
    <source>
        <dbReference type="EMBL" id="RST91402.1"/>
    </source>
</evidence>
<sequence>MKIKKLVSGITMLALTTVLLAACGGDKKDDTAASSSTEASSSAVAKDSSSTEESSMTIGELKDGEYKLEEKNYNNGYRVVFTIVVKDGKITESNYDNVNEEGKSKVDDAEYNKKMEEVAKTSPEKYIPELNKELLEKQNPSDIDTITGATHSTDSFKEYAKQLIEAAEKGDTKTIEIDNQVEK</sequence>
<dbReference type="Proteomes" id="UP000288490">
    <property type="component" value="Unassembled WGS sequence"/>
</dbReference>
<dbReference type="GO" id="GO:0016020">
    <property type="term" value="C:membrane"/>
    <property type="evidence" value="ECO:0007669"/>
    <property type="project" value="InterPro"/>
</dbReference>
<evidence type="ECO:0000259" key="3">
    <source>
        <dbReference type="SMART" id="SM00900"/>
    </source>
</evidence>
<feature type="chain" id="PRO_5038663767" description="FMN-binding domain-containing protein" evidence="2">
    <location>
        <begin position="22"/>
        <end position="183"/>
    </location>
</feature>
<keyword evidence="2" id="KW-0732">Signal</keyword>
<dbReference type="EMBL" id="NGJT01000023">
    <property type="protein sequence ID" value="RST91402.1"/>
    <property type="molecule type" value="Genomic_DNA"/>
</dbReference>
<dbReference type="InterPro" id="IPR007329">
    <property type="entry name" value="FMN-bd"/>
</dbReference>